<evidence type="ECO:0000256" key="12">
    <source>
        <dbReference type="RuleBase" id="RU000630"/>
    </source>
</evidence>
<dbReference type="AlphaFoldDB" id="A0A315WMR7"/>
<dbReference type="GO" id="GO:0005922">
    <property type="term" value="C:connexin complex"/>
    <property type="evidence" value="ECO:0007669"/>
    <property type="project" value="InterPro"/>
</dbReference>
<dbReference type="PANTHER" id="PTHR11984">
    <property type="entry name" value="CONNEXIN"/>
    <property type="match status" value="1"/>
</dbReference>
<dbReference type="InterPro" id="IPR007110">
    <property type="entry name" value="Ig-like_dom"/>
</dbReference>
<dbReference type="InterPro" id="IPR003599">
    <property type="entry name" value="Ig_sub"/>
</dbReference>
<dbReference type="InterPro" id="IPR038359">
    <property type="entry name" value="Connexin_N_sf"/>
</dbReference>
<evidence type="ECO:0000256" key="1">
    <source>
        <dbReference type="ARBA" id="ARBA00004610"/>
    </source>
</evidence>
<comment type="similarity">
    <text evidence="3">Belongs to the connexin family. Alpha-type (group II) subfamily.</text>
</comment>
<dbReference type="PROSITE" id="PS00407">
    <property type="entry name" value="CONNEXINS_1"/>
    <property type="match status" value="1"/>
</dbReference>
<dbReference type="InterPro" id="IPR036179">
    <property type="entry name" value="Ig-like_dom_sf"/>
</dbReference>
<evidence type="ECO:0000256" key="4">
    <source>
        <dbReference type="ARBA" id="ARBA00022475"/>
    </source>
</evidence>
<feature type="transmembrane region" description="Helical" evidence="14">
    <location>
        <begin position="191"/>
        <end position="215"/>
    </location>
</feature>
<feature type="compositionally biased region" description="Basic and acidic residues" evidence="13">
    <location>
        <begin position="645"/>
        <end position="661"/>
    </location>
</feature>
<evidence type="ECO:0000256" key="5">
    <source>
        <dbReference type="ARBA" id="ARBA00022692"/>
    </source>
</evidence>
<keyword evidence="17" id="KW-1185">Reference proteome</keyword>
<feature type="domain" description="Ig-like" evidence="15">
    <location>
        <begin position="455"/>
        <end position="565"/>
    </location>
</feature>
<dbReference type="SMART" id="SM01089">
    <property type="entry name" value="Connexin_CCC"/>
    <property type="match status" value="1"/>
</dbReference>
<dbReference type="InterPro" id="IPR013783">
    <property type="entry name" value="Ig-like_fold"/>
</dbReference>
<evidence type="ECO:0000313" key="16">
    <source>
        <dbReference type="EMBL" id="PWA31499.1"/>
    </source>
</evidence>
<keyword evidence="6 12" id="KW-0303">Gap junction</keyword>
<evidence type="ECO:0000256" key="10">
    <source>
        <dbReference type="ARBA" id="ARBA00023157"/>
    </source>
</evidence>
<evidence type="ECO:0000313" key="17">
    <source>
        <dbReference type="Proteomes" id="UP000250572"/>
    </source>
</evidence>
<dbReference type="GO" id="GO:0007267">
    <property type="term" value="P:cell-cell signaling"/>
    <property type="evidence" value="ECO:0007669"/>
    <property type="project" value="TreeGrafter"/>
</dbReference>
<evidence type="ECO:0000259" key="15">
    <source>
        <dbReference type="PROSITE" id="PS50835"/>
    </source>
</evidence>
<dbReference type="InterPro" id="IPR000500">
    <property type="entry name" value="Connexin"/>
</dbReference>
<keyword evidence="7" id="KW-0965">Cell junction</keyword>
<keyword evidence="8 14" id="KW-1133">Transmembrane helix</keyword>
<protein>
    <recommendedName>
        <fullName evidence="12">Gap junction protein</fullName>
    </recommendedName>
</protein>
<proteinExistence type="inferred from homology"/>
<dbReference type="PRINTS" id="PR00206">
    <property type="entry name" value="CONNEXIN"/>
</dbReference>
<comment type="subcellular location">
    <subcellularLocation>
        <location evidence="1">Cell junction</location>
        <location evidence="1">Gap junction</location>
    </subcellularLocation>
    <subcellularLocation>
        <location evidence="2 12">Cell membrane</location>
        <topology evidence="2 12">Multi-pass membrane protein</topology>
    </subcellularLocation>
</comment>
<dbReference type="PROSITE" id="PS50835">
    <property type="entry name" value="IG_LIKE"/>
    <property type="match status" value="1"/>
</dbReference>
<gene>
    <name evidence="16" type="ORF">CCH79_00002679</name>
</gene>
<keyword evidence="5 12" id="KW-0812">Transmembrane</keyword>
<dbReference type="Pfam" id="PF03509">
    <property type="entry name" value="Connexin50"/>
    <property type="match status" value="1"/>
</dbReference>
<dbReference type="SMART" id="SM00409">
    <property type="entry name" value="IG"/>
    <property type="match status" value="1"/>
</dbReference>
<evidence type="ECO:0000256" key="6">
    <source>
        <dbReference type="ARBA" id="ARBA00022868"/>
    </source>
</evidence>
<dbReference type="Pfam" id="PF00029">
    <property type="entry name" value="Connexin"/>
    <property type="match status" value="1"/>
</dbReference>
<dbReference type="InterPro" id="IPR017990">
    <property type="entry name" value="Connexin_CS"/>
</dbReference>
<comment type="caution">
    <text evidence="16">The sequence shown here is derived from an EMBL/GenBank/DDBJ whole genome shotgun (WGS) entry which is preliminary data.</text>
</comment>
<comment type="subunit">
    <text evidence="12">A connexon is composed of a hexamer of connexins.</text>
</comment>
<evidence type="ECO:0000256" key="13">
    <source>
        <dbReference type="SAM" id="MobiDB-lite"/>
    </source>
</evidence>
<reference evidence="16 17" key="1">
    <citation type="journal article" date="2018" name="G3 (Bethesda)">
        <title>A High-Quality Reference Genome for the Invasive Mosquitofish Gambusia affinis Using a Chicago Library.</title>
        <authorList>
            <person name="Hoffberg S.L."/>
            <person name="Troendle N.J."/>
            <person name="Glenn T.C."/>
            <person name="Mahmud O."/>
            <person name="Louha S."/>
            <person name="Chalopin D."/>
            <person name="Bennetzen J.L."/>
            <person name="Mauricio R."/>
        </authorList>
    </citation>
    <scope>NUCLEOTIDE SEQUENCE [LARGE SCALE GENOMIC DNA]</scope>
    <source>
        <strain evidence="16">NE01/NJP1002.9</strain>
        <tissue evidence="16">Muscle</tissue>
    </source>
</reference>
<evidence type="ECO:0000256" key="14">
    <source>
        <dbReference type="SAM" id="Phobius"/>
    </source>
</evidence>
<dbReference type="PRINTS" id="PR01137">
    <property type="entry name" value="CONNEXINA8"/>
</dbReference>
<dbReference type="PROSITE" id="PS00408">
    <property type="entry name" value="CONNEXINS_2"/>
    <property type="match status" value="1"/>
</dbReference>
<keyword evidence="10" id="KW-1015">Disulfide bond</keyword>
<dbReference type="GO" id="GO:1990349">
    <property type="term" value="P:gap junction-mediated intercellular transport"/>
    <property type="evidence" value="ECO:0007669"/>
    <property type="project" value="TreeGrafter"/>
</dbReference>
<dbReference type="EMBL" id="NHOQ01000293">
    <property type="protein sequence ID" value="PWA31499.1"/>
    <property type="molecule type" value="Genomic_DNA"/>
</dbReference>
<evidence type="ECO:0000256" key="7">
    <source>
        <dbReference type="ARBA" id="ARBA00022949"/>
    </source>
</evidence>
<dbReference type="GO" id="GO:0005243">
    <property type="term" value="F:gap junction channel activity"/>
    <property type="evidence" value="ECO:0007669"/>
    <property type="project" value="TreeGrafter"/>
</dbReference>
<feature type="region of interest" description="Disordered" evidence="13">
    <location>
        <begin position="627"/>
        <end position="672"/>
    </location>
</feature>
<dbReference type="STRING" id="33528.ENSGAFP00000031649"/>
<keyword evidence="4" id="KW-1003">Cell membrane</keyword>
<evidence type="ECO:0000256" key="11">
    <source>
        <dbReference type="ARBA" id="ARBA00045956"/>
    </source>
</evidence>
<feature type="transmembrane region" description="Helical" evidence="14">
    <location>
        <begin position="824"/>
        <end position="848"/>
    </location>
</feature>
<organism evidence="16 17">
    <name type="scientific">Gambusia affinis</name>
    <name type="common">Western mosquitofish</name>
    <name type="synonym">Heterandria affinis</name>
    <dbReference type="NCBI Taxonomy" id="33528"/>
    <lineage>
        <taxon>Eukaryota</taxon>
        <taxon>Metazoa</taxon>
        <taxon>Chordata</taxon>
        <taxon>Craniata</taxon>
        <taxon>Vertebrata</taxon>
        <taxon>Euteleostomi</taxon>
        <taxon>Actinopterygii</taxon>
        <taxon>Neopterygii</taxon>
        <taxon>Teleostei</taxon>
        <taxon>Neoteleostei</taxon>
        <taxon>Acanthomorphata</taxon>
        <taxon>Ovalentaria</taxon>
        <taxon>Atherinomorphae</taxon>
        <taxon>Cyprinodontiformes</taxon>
        <taxon>Poeciliidae</taxon>
        <taxon>Poeciliinae</taxon>
        <taxon>Gambusia</taxon>
    </lineage>
</organism>
<comment type="function">
    <text evidence="12">One gap junction consists of a cluster of closely packed pairs of transmembrane channels, the connexons, through which materials of low MW diffuse from one cell to a neighboring cell.</text>
</comment>
<keyword evidence="9 14" id="KW-0472">Membrane</keyword>
<dbReference type="Proteomes" id="UP000250572">
    <property type="component" value="Unassembled WGS sequence"/>
</dbReference>
<dbReference type="SUPFAM" id="SSF48726">
    <property type="entry name" value="Immunoglobulin"/>
    <property type="match status" value="1"/>
</dbReference>
<dbReference type="InterPro" id="IPR013092">
    <property type="entry name" value="Connexin_N"/>
</dbReference>
<accession>A0A315WMR7</accession>
<dbReference type="PANTHER" id="PTHR11984:SF19">
    <property type="entry name" value="GAP JUNCTION ALPHA-8 PROTEIN"/>
    <property type="match status" value="1"/>
</dbReference>
<name>A0A315WMR7_GAMAF</name>
<feature type="transmembrane region" description="Helical" evidence="14">
    <location>
        <begin position="60"/>
        <end position="81"/>
    </location>
</feature>
<dbReference type="InterPro" id="IPR002266">
    <property type="entry name" value="Connexin50"/>
</dbReference>
<dbReference type="Gene3D" id="2.60.40.10">
    <property type="entry name" value="Immunoglobulins"/>
    <property type="match status" value="1"/>
</dbReference>
<evidence type="ECO:0000256" key="8">
    <source>
        <dbReference type="ARBA" id="ARBA00022989"/>
    </source>
</evidence>
<evidence type="ECO:0000256" key="2">
    <source>
        <dbReference type="ARBA" id="ARBA00004651"/>
    </source>
</evidence>
<dbReference type="SMART" id="SM00037">
    <property type="entry name" value="CNX"/>
    <property type="match status" value="1"/>
</dbReference>
<dbReference type="InterPro" id="IPR013270">
    <property type="entry name" value="CD47_Vset"/>
</dbReference>
<evidence type="ECO:0000256" key="9">
    <source>
        <dbReference type="ARBA" id="ARBA00023136"/>
    </source>
</evidence>
<dbReference type="Pfam" id="PF08204">
    <property type="entry name" value="V-set_CD47"/>
    <property type="match status" value="1"/>
</dbReference>
<evidence type="ECO:0000256" key="3">
    <source>
        <dbReference type="ARBA" id="ARBA00006589"/>
    </source>
</evidence>
<comment type="function">
    <text evidence="11">Structural component of eye lens gap junctions. Gap junctions are dodecameric channels that connect the cytoplasm of adjoining cells. They are formed by the docking of two hexameric hemichannels, one from each cell membrane. Small molecules and ions diffuse from one cell to a neighboring cell via the central pore.</text>
</comment>
<feature type="transmembrane region" description="Helical" evidence="14">
    <location>
        <begin position="114"/>
        <end position="133"/>
    </location>
</feature>
<dbReference type="InterPro" id="IPR019570">
    <property type="entry name" value="Connexin_CCC"/>
</dbReference>
<feature type="region of interest" description="Disordered" evidence="13">
    <location>
        <begin position="679"/>
        <end position="698"/>
    </location>
</feature>
<feature type="transmembrane region" description="Helical" evidence="14">
    <location>
        <begin position="248"/>
        <end position="272"/>
    </location>
</feature>
<dbReference type="Gene3D" id="1.20.1440.80">
    <property type="entry name" value="Gap junction channel protein cysteine-rich domain"/>
    <property type="match status" value="1"/>
</dbReference>
<sequence>MKSLCSSPQEDSAAVPSTRMRKMNKMISDDKCYGPTMGDWSFLGNILEEVNEHSTVIGRVWLTVLFIFRILILGTAAEFVWGDEQSDYVCNTQQPGCENVCYDEAFPISHIRLWVLQIIFVSTPSLVYVGHAVHHVHMEEKRKEREEAELSRQQELSEERLPLAPDQGSVRTTKETSTKGSKKFRLEGTLLRTYICHIIFKTLFEVGFVVGQYFLYGFRILPLYKCSRWPCPNTVDCFVSRPTEKTVFIIFMLAVACVSLFLNFVEISHLGLKKIRFVFRKPAPAPAQGEGTAPPLPSQGKGLSPLAVPALQRAKGYKLLEEEKVPPVTHLYPLAEVGMEAGRGTPPFQTLEEKVEEVLPMEDISKVYDETLPSYSQTTGTGEVTLHEEEVEEVPPPEVEAERIEEGLDEDAEVEEAENEEMETPAEAEVEATDTIEDTRPLSRLSKASSRARMPAKRKKEIKVNFVRYSHEEAKTITQVAGSRVTLNCIDSDINITMGTWKFNEKDLFAFKSSKNKLRHNESVRLKVEMSDLESERYALIIGEAQKLHEGNYTCQITANSGVFDEFWELKITGGDKHPKVEAEASRFQRAGLRETPKGFRMKCRALAYGTDPVRCAATDWRPVQGEPRLLPGTQLEIDTSDPPEPIRDKEFVAPGKKDRNQSNSLSFNRKDSCVLPPRRAPGVPIGRSGERGGGDGLTGRNSSALLKFLRTADLQLDSIRIKYSDQHRFFFLSVLFDRNGRRTKIFLKFFLALENRVVGREEGEYACGEVSLYSFCWPWLSVKQRAVSTFVELHKRNKFTDECKWQLVTPCCNNVRRLAQRLAWLPSLLTFLCFFCLLPAGLLNAALCLSLLDPCLCPVRYGTEETEHEAGCTECSKWGGIRKASILQRIA</sequence>
<dbReference type="FunFam" id="1.20.1440.80:FF:000002">
    <property type="entry name" value="Gap junction protein"/>
    <property type="match status" value="1"/>
</dbReference>